<comment type="subcellular location">
    <subcellularLocation>
        <location evidence="2">Membrane</location>
        <topology evidence="2">Multi-pass membrane protein</topology>
    </subcellularLocation>
</comment>
<dbReference type="InterPro" id="IPR001128">
    <property type="entry name" value="Cyt_P450"/>
</dbReference>
<dbReference type="PRINTS" id="PR00385">
    <property type="entry name" value="P450"/>
</dbReference>
<accession>A0A8H6Y8I4</accession>
<dbReference type="CDD" id="cd13965">
    <property type="entry name" value="PT_UbiA_3"/>
    <property type="match status" value="1"/>
</dbReference>
<dbReference type="Gene3D" id="1.10.357.140">
    <property type="entry name" value="UbiA prenyltransferase"/>
    <property type="match status" value="1"/>
</dbReference>
<dbReference type="GO" id="GO:0016765">
    <property type="term" value="F:transferase activity, transferring alkyl or aryl (other than methyl) groups"/>
    <property type="evidence" value="ECO:0007669"/>
    <property type="project" value="InterPro"/>
</dbReference>
<dbReference type="InterPro" id="IPR044878">
    <property type="entry name" value="UbiA_sf"/>
</dbReference>
<dbReference type="InterPro" id="IPR017972">
    <property type="entry name" value="Cyt_P450_CS"/>
</dbReference>
<dbReference type="InterPro" id="IPR002401">
    <property type="entry name" value="Cyt_P450_E_grp-I"/>
</dbReference>
<protein>
    <submittedName>
        <fullName evidence="11">Cytochrome P450</fullName>
    </submittedName>
</protein>
<sequence length="816" mass="92574">MRPSSSTPLRILGQFCWTLILFTYTDFKTIVIPVTIFASVAAPVQSTQRLFAGILWTWLNLLQVGVSNQYQSIAEDSINRPWRPLPGGRISHNSAAILRWLLVPICVLSSIPFGNEVVLSSLTLTGLLIAHDEFGWDKHWAGKNFINAFGYLSFELGATQIMSDYFHSLLHTYVQCLLDLNSRLDHIAVQSLIFNGFVVLTTIHSQDFSDVQGDAAFGRKTFPIYAPILSRILTPFMLILWSVFLGQLWKLGPASHYLLCGLGSTVGWRFFRFRTPSYDANTFVAYNVCLATCHTPFTCSCEMGRVELLVPSVNTSLGILTTMNAFWIWVVCGVVISTGNFVYNRGPLKKVPGPWLAARTRWYKAYFDLIRDGGFLRHLDWLHKQYGPVVRVGPSEVHFSDPTALEIIYGHRSNFVKDPIVYGAFMQDLSSFGFRDPHEARKRREMLNPLFSRRATLKLEHAIQAKVDKLVDRVLSYEGGPACNLFMAFRSATLDIITSYCFAKSFDTLDDPGFQHAIVRAILSGVSIIWTFKYFPALYFIADRMPGWLMHRISPVSKGYTDLFAFLSQHLDRILADPSALDAADHETIYHHLLNPKLEKHDIPSKKSLLDESLTLLGAGSETVGNIVTTGVFRVLSDQRILGKLRTELDRAWPEISNNMSYQALEKLPYLTAVIKESIRVAHGVVSPVPRVVGPSDVYISDYHVPAGTVVSIGITFIHENPEIFEMPKTFWPERWLEGEASKDVESKFFVPFSKGPRMCLGINLAWCELYLLFGNMFRKIDMEIHNTGVEDFDFQEHWLPVFRKREFHAHVRSRK</sequence>
<evidence type="ECO:0000256" key="9">
    <source>
        <dbReference type="PIRSR" id="PIRSR602401-1"/>
    </source>
</evidence>
<feature type="binding site" description="axial binding residue" evidence="9">
    <location>
        <position position="760"/>
    </location>
    <ligand>
        <name>heme</name>
        <dbReference type="ChEBI" id="CHEBI:30413"/>
    </ligand>
    <ligandPart>
        <name>Fe</name>
        <dbReference type="ChEBI" id="CHEBI:18248"/>
    </ligandPart>
</feature>
<dbReference type="GO" id="GO:0016705">
    <property type="term" value="F:oxidoreductase activity, acting on paired donors, with incorporation or reduction of molecular oxygen"/>
    <property type="evidence" value="ECO:0007669"/>
    <property type="project" value="InterPro"/>
</dbReference>
<evidence type="ECO:0000256" key="1">
    <source>
        <dbReference type="ARBA" id="ARBA00001971"/>
    </source>
</evidence>
<evidence type="ECO:0000313" key="11">
    <source>
        <dbReference type="EMBL" id="KAF7353827.1"/>
    </source>
</evidence>
<keyword evidence="4 10" id="KW-0812">Transmembrane</keyword>
<feature type="transmembrane region" description="Helical" evidence="10">
    <location>
        <begin position="326"/>
        <end position="343"/>
    </location>
</feature>
<evidence type="ECO:0000256" key="10">
    <source>
        <dbReference type="SAM" id="Phobius"/>
    </source>
</evidence>
<dbReference type="GO" id="GO:0020037">
    <property type="term" value="F:heme binding"/>
    <property type="evidence" value="ECO:0007669"/>
    <property type="project" value="InterPro"/>
</dbReference>
<dbReference type="InterPro" id="IPR036396">
    <property type="entry name" value="Cyt_P450_sf"/>
</dbReference>
<name>A0A8H6Y8I4_9AGAR</name>
<dbReference type="PANTHER" id="PTHR24305">
    <property type="entry name" value="CYTOCHROME P450"/>
    <property type="match status" value="1"/>
</dbReference>
<dbReference type="PROSITE" id="PS00086">
    <property type="entry name" value="CYTOCHROME_P450"/>
    <property type="match status" value="1"/>
</dbReference>
<dbReference type="Pfam" id="PF01040">
    <property type="entry name" value="UbiA"/>
    <property type="match status" value="1"/>
</dbReference>
<evidence type="ECO:0000256" key="3">
    <source>
        <dbReference type="ARBA" id="ARBA00005179"/>
    </source>
</evidence>
<keyword evidence="12" id="KW-1185">Reference proteome</keyword>
<feature type="transmembrane region" description="Helical" evidence="10">
    <location>
        <begin position="228"/>
        <end position="248"/>
    </location>
</feature>
<keyword evidence="7 9" id="KW-0408">Iron</keyword>
<dbReference type="GO" id="GO:0005506">
    <property type="term" value="F:iron ion binding"/>
    <property type="evidence" value="ECO:0007669"/>
    <property type="project" value="InterPro"/>
</dbReference>
<keyword evidence="5 9" id="KW-0479">Metal-binding</keyword>
<dbReference type="OrthoDB" id="1470350at2759"/>
<dbReference type="InterPro" id="IPR050121">
    <property type="entry name" value="Cytochrome_P450_monoxygenase"/>
</dbReference>
<dbReference type="PRINTS" id="PR00463">
    <property type="entry name" value="EP450I"/>
</dbReference>
<dbReference type="CDD" id="cd11062">
    <property type="entry name" value="CYP58-like"/>
    <property type="match status" value="1"/>
</dbReference>
<comment type="pathway">
    <text evidence="3">Secondary metabolite biosynthesis.</text>
</comment>
<dbReference type="EMBL" id="JACAZI010000008">
    <property type="protein sequence ID" value="KAF7353827.1"/>
    <property type="molecule type" value="Genomic_DNA"/>
</dbReference>
<organism evidence="11 12">
    <name type="scientific">Mycena venus</name>
    <dbReference type="NCBI Taxonomy" id="2733690"/>
    <lineage>
        <taxon>Eukaryota</taxon>
        <taxon>Fungi</taxon>
        <taxon>Dikarya</taxon>
        <taxon>Basidiomycota</taxon>
        <taxon>Agaricomycotina</taxon>
        <taxon>Agaricomycetes</taxon>
        <taxon>Agaricomycetidae</taxon>
        <taxon>Agaricales</taxon>
        <taxon>Marasmiineae</taxon>
        <taxon>Mycenaceae</taxon>
        <taxon>Mycena</taxon>
    </lineage>
</organism>
<dbReference type="Proteomes" id="UP000620124">
    <property type="component" value="Unassembled WGS sequence"/>
</dbReference>
<evidence type="ECO:0000256" key="2">
    <source>
        <dbReference type="ARBA" id="ARBA00004141"/>
    </source>
</evidence>
<evidence type="ECO:0000313" key="12">
    <source>
        <dbReference type="Proteomes" id="UP000620124"/>
    </source>
</evidence>
<dbReference type="SUPFAM" id="SSF48264">
    <property type="entry name" value="Cytochrome P450"/>
    <property type="match status" value="1"/>
</dbReference>
<comment type="caution">
    <text evidence="11">The sequence shown here is derived from an EMBL/GenBank/DDBJ whole genome shotgun (WGS) entry which is preliminary data.</text>
</comment>
<dbReference type="GO" id="GO:0004497">
    <property type="term" value="F:monooxygenase activity"/>
    <property type="evidence" value="ECO:0007669"/>
    <property type="project" value="InterPro"/>
</dbReference>
<dbReference type="PANTHER" id="PTHR24305:SF152">
    <property type="entry name" value="P450, PUTATIVE (EUROFUNG)-RELATED"/>
    <property type="match status" value="1"/>
</dbReference>
<evidence type="ECO:0000256" key="5">
    <source>
        <dbReference type="ARBA" id="ARBA00022723"/>
    </source>
</evidence>
<reference evidence="11" key="1">
    <citation type="submission" date="2020-05" db="EMBL/GenBank/DDBJ databases">
        <title>Mycena genomes resolve the evolution of fungal bioluminescence.</title>
        <authorList>
            <person name="Tsai I.J."/>
        </authorList>
    </citation>
    <scope>NUCLEOTIDE SEQUENCE</scope>
    <source>
        <strain evidence="11">CCC161011</strain>
    </source>
</reference>
<dbReference type="InterPro" id="IPR000537">
    <property type="entry name" value="UbiA_prenyltransferase"/>
</dbReference>
<evidence type="ECO:0000256" key="8">
    <source>
        <dbReference type="ARBA" id="ARBA00023136"/>
    </source>
</evidence>
<evidence type="ECO:0000256" key="6">
    <source>
        <dbReference type="ARBA" id="ARBA00022989"/>
    </source>
</evidence>
<keyword evidence="6 10" id="KW-1133">Transmembrane helix</keyword>
<dbReference type="GO" id="GO:0016020">
    <property type="term" value="C:membrane"/>
    <property type="evidence" value="ECO:0007669"/>
    <property type="project" value="UniProtKB-SubCell"/>
</dbReference>
<dbReference type="AlphaFoldDB" id="A0A8H6Y8I4"/>
<dbReference type="Gene3D" id="1.10.630.10">
    <property type="entry name" value="Cytochrome P450"/>
    <property type="match status" value="1"/>
</dbReference>
<dbReference type="Pfam" id="PF00067">
    <property type="entry name" value="p450"/>
    <property type="match status" value="1"/>
</dbReference>
<evidence type="ECO:0000256" key="4">
    <source>
        <dbReference type="ARBA" id="ARBA00022692"/>
    </source>
</evidence>
<proteinExistence type="predicted"/>
<keyword evidence="8 10" id="KW-0472">Membrane</keyword>
<gene>
    <name evidence="11" type="ORF">MVEN_01068300</name>
</gene>
<evidence type="ECO:0000256" key="7">
    <source>
        <dbReference type="ARBA" id="ARBA00023004"/>
    </source>
</evidence>
<keyword evidence="9" id="KW-0349">Heme</keyword>
<comment type="cofactor">
    <cofactor evidence="1 9">
        <name>heme</name>
        <dbReference type="ChEBI" id="CHEBI:30413"/>
    </cofactor>
</comment>